<reference evidence="1 2" key="1">
    <citation type="submission" date="2019-10" db="EMBL/GenBank/DDBJ databases">
        <title>Genomic and transcriptomic insights into the perfect genentic adaptation of a filamentous nitrogen-fixing cyanobacterium to rice fields.</title>
        <authorList>
            <person name="Chen Z."/>
        </authorList>
    </citation>
    <scope>NUCLEOTIDE SEQUENCE [LARGE SCALE GENOMIC DNA]</scope>
    <source>
        <strain evidence="1">CCNUC1</strain>
    </source>
</reference>
<dbReference type="KEGG" id="nsh:GXM_01230"/>
<keyword evidence="2" id="KW-1185">Reference proteome</keyword>
<organism evidence="1 2">
    <name type="scientific">Nostoc sphaeroides CCNUC1</name>
    <dbReference type="NCBI Taxonomy" id="2653204"/>
    <lineage>
        <taxon>Bacteria</taxon>
        <taxon>Bacillati</taxon>
        <taxon>Cyanobacteriota</taxon>
        <taxon>Cyanophyceae</taxon>
        <taxon>Nostocales</taxon>
        <taxon>Nostocaceae</taxon>
        <taxon>Nostoc</taxon>
    </lineage>
</organism>
<name>A0A5P8VTQ2_9NOSO</name>
<dbReference type="EMBL" id="CP045226">
    <property type="protein sequence ID" value="QFS43757.1"/>
    <property type="molecule type" value="Genomic_DNA"/>
</dbReference>
<protein>
    <submittedName>
        <fullName evidence="1">Uncharacterized protein</fullName>
    </submittedName>
</protein>
<dbReference type="Proteomes" id="UP000326678">
    <property type="component" value="Chromosome Gxm1"/>
</dbReference>
<gene>
    <name evidence="1" type="ORF">GXM_01230</name>
</gene>
<evidence type="ECO:0000313" key="2">
    <source>
        <dbReference type="Proteomes" id="UP000326678"/>
    </source>
</evidence>
<proteinExistence type="predicted"/>
<sequence>MLGFVPQPNLRSLRFLTLTPSVLGDLRLAIFTNQIGLP</sequence>
<dbReference type="AlphaFoldDB" id="A0A5P8VTQ2"/>
<evidence type="ECO:0000313" key="1">
    <source>
        <dbReference type="EMBL" id="QFS43757.1"/>
    </source>
</evidence>
<accession>A0A5P8VTQ2</accession>